<keyword evidence="3" id="KW-1185">Reference proteome</keyword>
<dbReference type="InterPro" id="IPR021139">
    <property type="entry name" value="NYN"/>
</dbReference>
<accession>A0A8S1ZDU8</accession>
<organism evidence="2 3">
    <name type="scientific">Arabidopsis arenosa</name>
    <name type="common">Sand rock-cress</name>
    <name type="synonym">Cardaminopsis arenosa</name>
    <dbReference type="NCBI Taxonomy" id="38785"/>
    <lineage>
        <taxon>Eukaryota</taxon>
        <taxon>Viridiplantae</taxon>
        <taxon>Streptophyta</taxon>
        <taxon>Embryophyta</taxon>
        <taxon>Tracheophyta</taxon>
        <taxon>Spermatophyta</taxon>
        <taxon>Magnoliopsida</taxon>
        <taxon>eudicotyledons</taxon>
        <taxon>Gunneridae</taxon>
        <taxon>Pentapetalae</taxon>
        <taxon>rosids</taxon>
        <taxon>malvids</taxon>
        <taxon>Brassicales</taxon>
        <taxon>Brassicaceae</taxon>
        <taxon>Camelineae</taxon>
        <taxon>Arabidopsis</taxon>
    </lineage>
</organism>
<dbReference type="Pfam" id="PF01936">
    <property type="entry name" value="NYN"/>
    <property type="match status" value="1"/>
</dbReference>
<dbReference type="AlphaFoldDB" id="A0A8S1ZDU8"/>
<name>A0A8S1ZDU8_ARAAE</name>
<dbReference type="GO" id="GO:0004540">
    <property type="term" value="F:RNA nuclease activity"/>
    <property type="evidence" value="ECO:0007669"/>
    <property type="project" value="InterPro"/>
</dbReference>
<evidence type="ECO:0000259" key="1">
    <source>
        <dbReference type="Pfam" id="PF01936"/>
    </source>
</evidence>
<dbReference type="EMBL" id="LR999451">
    <property type="protein sequence ID" value="CAE5956574.1"/>
    <property type="molecule type" value="Genomic_DNA"/>
</dbReference>
<evidence type="ECO:0000313" key="2">
    <source>
        <dbReference type="EMBL" id="CAE5956574.1"/>
    </source>
</evidence>
<dbReference type="CDD" id="cd10910">
    <property type="entry name" value="PIN_limkain_b1_N_like"/>
    <property type="match status" value="1"/>
</dbReference>
<protein>
    <recommendedName>
        <fullName evidence="1">NYN domain-containing protein</fullName>
    </recommendedName>
</protein>
<dbReference type="PANTHER" id="PTHR14379">
    <property type="entry name" value="LIMKAIN B LKAP"/>
    <property type="match status" value="1"/>
</dbReference>
<dbReference type="PANTHER" id="PTHR14379:SF19">
    <property type="entry name" value="ENDONUCLEASE OR GLYCOSYL HYDROLASE-RELATED"/>
    <property type="match status" value="1"/>
</dbReference>
<dbReference type="GO" id="GO:0005777">
    <property type="term" value="C:peroxisome"/>
    <property type="evidence" value="ECO:0007669"/>
    <property type="project" value="InterPro"/>
</dbReference>
<evidence type="ECO:0000313" key="3">
    <source>
        <dbReference type="Proteomes" id="UP000682877"/>
    </source>
</evidence>
<proteinExistence type="predicted"/>
<feature type="domain" description="NYN" evidence="1">
    <location>
        <begin position="14"/>
        <end position="128"/>
    </location>
</feature>
<sequence>MKAPPSSQAAEAPTVVYWDIDRCPVPSGFDAGQVGPCIERFLRNLGYSGPLIITAVGILTDVPEDVLRKVSSTGIFLHHGAYSFRDMDMVLYGVTNHVELPANVMVISTPPSYTDTLSLLDEWGFNVIYPFSYDFRQYPSSINSLWSNFLRAGVCLSSDSGPPLECSNTGQWVCIVCNGLDGLGAESLIRHLSSREHACELWEWLPPCGCSKLPLDSTIETPRYSRSSLRATMDMDDSDMDDSDMIHKQPKRIWSMVLKKLRT</sequence>
<dbReference type="GO" id="GO:0010468">
    <property type="term" value="P:regulation of gene expression"/>
    <property type="evidence" value="ECO:0007669"/>
    <property type="project" value="InterPro"/>
</dbReference>
<reference evidence="2" key="1">
    <citation type="submission" date="2021-01" db="EMBL/GenBank/DDBJ databases">
        <authorList>
            <person name="Bezrukov I."/>
        </authorList>
    </citation>
    <scope>NUCLEOTIDE SEQUENCE</scope>
</reference>
<dbReference type="InterPro" id="IPR024768">
    <property type="entry name" value="Marf1"/>
</dbReference>
<dbReference type="Proteomes" id="UP000682877">
    <property type="component" value="Chromosome 1"/>
</dbReference>
<gene>
    <name evidence="2" type="ORF">AARE701A_LOCUS343</name>
</gene>